<dbReference type="AlphaFoldDB" id="A0A6A5XQ96"/>
<protein>
    <recommendedName>
        <fullName evidence="5">Transmembrane protein</fullName>
    </recommendedName>
</protein>
<keyword evidence="1" id="KW-0812">Transmembrane</keyword>
<organism evidence="3 4">
    <name type="scientific">Aaosphaeria arxii CBS 175.79</name>
    <dbReference type="NCBI Taxonomy" id="1450172"/>
    <lineage>
        <taxon>Eukaryota</taxon>
        <taxon>Fungi</taxon>
        <taxon>Dikarya</taxon>
        <taxon>Ascomycota</taxon>
        <taxon>Pezizomycotina</taxon>
        <taxon>Dothideomycetes</taxon>
        <taxon>Pleosporomycetidae</taxon>
        <taxon>Pleosporales</taxon>
        <taxon>Pleosporales incertae sedis</taxon>
        <taxon>Aaosphaeria</taxon>
    </lineage>
</organism>
<gene>
    <name evidence="3" type="ORF">BU24DRAFT_461582</name>
</gene>
<feature type="signal peptide" evidence="2">
    <location>
        <begin position="1"/>
        <end position="21"/>
    </location>
</feature>
<reference evidence="3" key="1">
    <citation type="journal article" date="2020" name="Stud. Mycol.">
        <title>101 Dothideomycetes genomes: a test case for predicting lifestyles and emergence of pathogens.</title>
        <authorList>
            <person name="Haridas S."/>
            <person name="Albert R."/>
            <person name="Binder M."/>
            <person name="Bloem J."/>
            <person name="Labutti K."/>
            <person name="Salamov A."/>
            <person name="Andreopoulos B."/>
            <person name="Baker S."/>
            <person name="Barry K."/>
            <person name="Bills G."/>
            <person name="Bluhm B."/>
            <person name="Cannon C."/>
            <person name="Castanera R."/>
            <person name="Culley D."/>
            <person name="Daum C."/>
            <person name="Ezra D."/>
            <person name="Gonzalez J."/>
            <person name="Henrissat B."/>
            <person name="Kuo A."/>
            <person name="Liang C."/>
            <person name="Lipzen A."/>
            <person name="Lutzoni F."/>
            <person name="Magnuson J."/>
            <person name="Mondo S."/>
            <person name="Nolan M."/>
            <person name="Ohm R."/>
            <person name="Pangilinan J."/>
            <person name="Park H.-J."/>
            <person name="Ramirez L."/>
            <person name="Alfaro M."/>
            <person name="Sun H."/>
            <person name="Tritt A."/>
            <person name="Yoshinaga Y."/>
            <person name="Zwiers L.-H."/>
            <person name="Turgeon B."/>
            <person name="Goodwin S."/>
            <person name="Spatafora J."/>
            <person name="Crous P."/>
            <person name="Grigoriev I."/>
        </authorList>
    </citation>
    <scope>NUCLEOTIDE SEQUENCE</scope>
    <source>
        <strain evidence="3">CBS 175.79</strain>
    </source>
</reference>
<dbReference type="RefSeq" id="XP_033383671.1">
    <property type="nucleotide sequence ID" value="XM_033531901.1"/>
</dbReference>
<accession>A0A6A5XQ96</accession>
<proteinExistence type="predicted"/>
<keyword evidence="1" id="KW-0472">Membrane</keyword>
<keyword evidence="2" id="KW-0732">Signal</keyword>
<feature type="transmembrane region" description="Helical" evidence="1">
    <location>
        <begin position="87"/>
        <end position="107"/>
    </location>
</feature>
<evidence type="ECO:0000256" key="1">
    <source>
        <dbReference type="SAM" id="Phobius"/>
    </source>
</evidence>
<evidence type="ECO:0008006" key="5">
    <source>
        <dbReference type="Google" id="ProtNLM"/>
    </source>
</evidence>
<feature type="chain" id="PRO_5025556148" description="Transmembrane protein" evidence="2">
    <location>
        <begin position="22"/>
        <end position="108"/>
    </location>
</feature>
<dbReference type="Proteomes" id="UP000799778">
    <property type="component" value="Unassembled WGS sequence"/>
</dbReference>
<evidence type="ECO:0000313" key="3">
    <source>
        <dbReference type="EMBL" id="KAF2015332.1"/>
    </source>
</evidence>
<dbReference type="GeneID" id="54289298"/>
<name>A0A6A5XQ96_9PLEO</name>
<dbReference type="EMBL" id="ML978069">
    <property type="protein sequence ID" value="KAF2015332.1"/>
    <property type="molecule type" value="Genomic_DNA"/>
</dbReference>
<sequence>MRIWFLISLFTIFFLANTTHAIFNLNFSPQRQPPQIHLPFKPTTQSIPSTKPLTTVPTSVPHVAANIDVVPQEAGAGPGTGGSDGPAAMIVFAVVGFVGLGFGFGMGL</sequence>
<evidence type="ECO:0000313" key="4">
    <source>
        <dbReference type="Proteomes" id="UP000799778"/>
    </source>
</evidence>
<keyword evidence="1" id="KW-1133">Transmembrane helix</keyword>
<evidence type="ECO:0000256" key="2">
    <source>
        <dbReference type="SAM" id="SignalP"/>
    </source>
</evidence>
<keyword evidence="4" id="KW-1185">Reference proteome</keyword>